<comment type="similarity">
    <text evidence="10">Belongs to the tRNA nucleotidyltransferase/poly(A) polymerase family. Archaeal CCA-adding enzyme subfamily.</text>
</comment>
<dbReference type="SUPFAM" id="SSF81631">
    <property type="entry name" value="PAP/OAS1 substrate-binding domain"/>
    <property type="match status" value="1"/>
</dbReference>
<evidence type="ECO:0000256" key="7">
    <source>
        <dbReference type="ARBA" id="ARBA00022840"/>
    </source>
</evidence>
<evidence type="ECO:0000256" key="2">
    <source>
        <dbReference type="ARBA" id="ARBA00022694"/>
    </source>
</evidence>
<evidence type="ECO:0000256" key="6">
    <source>
        <dbReference type="ARBA" id="ARBA00022800"/>
    </source>
</evidence>
<keyword evidence="9 10" id="KW-0694">RNA-binding</keyword>
<feature type="binding site" evidence="10">
    <location>
        <position position="67"/>
    </location>
    <ligand>
        <name>ATP</name>
        <dbReference type="ChEBI" id="CHEBI:30616"/>
    </ligand>
</feature>
<evidence type="ECO:0000313" key="17">
    <source>
        <dbReference type="Proteomes" id="UP000060390"/>
    </source>
</evidence>
<name>A0A0F7PC94_9EURY</name>
<dbReference type="GO" id="GO:0000287">
    <property type="term" value="F:magnesium ion binding"/>
    <property type="evidence" value="ECO:0007669"/>
    <property type="project" value="UniProtKB-UniRule"/>
</dbReference>
<comment type="subunit">
    <text evidence="10">Homodimer.</text>
</comment>
<comment type="catalytic activity">
    <reaction evidence="10">
        <text>a tRNA with a 3' CCA end + 2 CTP + ATP = a tRNA with a 3' CCACCA end + 3 diphosphate</text>
        <dbReference type="Rhea" id="RHEA:76235"/>
        <dbReference type="Rhea" id="RHEA-COMP:10468"/>
        <dbReference type="Rhea" id="RHEA-COMP:18655"/>
        <dbReference type="ChEBI" id="CHEBI:30616"/>
        <dbReference type="ChEBI" id="CHEBI:33019"/>
        <dbReference type="ChEBI" id="CHEBI:37563"/>
        <dbReference type="ChEBI" id="CHEBI:83071"/>
        <dbReference type="ChEBI" id="CHEBI:195187"/>
    </reaction>
</comment>
<feature type="binding site" evidence="10">
    <location>
        <position position="173"/>
    </location>
    <ligand>
        <name>CTP</name>
        <dbReference type="ChEBI" id="CHEBI:37563"/>
    </ligand>
</feature>
<evidence type="ECO:0000256" key="10">
    <source>
        <dbReference type="HAMAP-Rule" id="MF_01264"/>
    </source>
</evidence>
<feature type="binding site" evidence="10">
    <location>
        <position position="153"/>
    </location>
    <ligand>
        <name>ATP</name>
        <dbReference type="ChEBI" id="CHEBI:30616"/>
    </ligand>
</feature>
<feature type="binding site" evidence="10">
    <location>
        <position position="67"/>
    </location>
    <ligand>
        <name>CTP</name>
        <dbReference type="ChEBI" id="CHEBI:37563"/>
    </ligand>
</feature>
<proteinExistence type="inferred from homology"/>
<dbReference type="EMBL" id="CP008874">
    <property type="protein sequence ID" value="AKH96973.1"/>
    <property type="molecule type" value="Genomic_DNA"/>
</dbReference>
<dbReference type="Pfam" id="PF21133">
    <property type="entry name" value="CAA_C"/>
    <property type="match status" value="1"/>
</dbReference>
<keyword evidence="5 10" id="KW-0547">Nucleotide-binding</keyword>
<dbReference type="InterPro" id="IPR006116">
    <property type="entry name" value="NT_2-5OAS_ClassI-CCAase"/>
</dbReference>
<evidence type="ECO:0000259" key="14">
    <source>
        <dbReference type="Pfam" id="PF21133"/>
    </source>
</evidence>
<dbReference type="InterPro" id="IPR043519">
    <property type="entry name" value="NT_sf"/>
</dbReference>
<feature type="domain" description="CCA-adding enzyme C-terminal" evidence="14">
    <location>
        <begin position="296"/>
        <end position="439"/>
    </location>
</feature>
<reference evidence="15 18" key="1">
    <citation type="journal article" date="2015" name="ISME J.">
        <title>Elemental sulfur and acetate can support life of a novel strictly anaerobic haloarchaeon.</title>
        <authorList>
            <person name="Sorokin D.Y."/>
            <person name="Kublanov I.V."/>
            <person name="Gavrilov S.N."/>
            <person name="Rojo D."/>
            <person name="Roman P."/>
            <person name="Golyshin P.N."/>
            <person name="Slepak V.Z."/>
            <person name="Smedile F."/>
            <person name="Ferrer M."/>
            <person name="Messina E."/>
            <person name="La Cono V."/>
            <person name="Yakimov M.M."/>
        </authorList>
    </citation>
    <scope>NUCLEOTIDE SEQUENCE [LARGE SCALE GENOMIC DNA]</scope>
    <source>
        <strain evidence="15 18">HSR2</strain>
    </source>
</reference>
<feature type="binding site" evidence="10">
    <location>
        <position position="153"/>
    </location>
    <ligand>
        <name>CTP</name>
        <dbReference type="ChEBI" id="CHEBI:37563"/>
    </ligand>
</feature>
<keyword evidence="2 10" id="KW-0819">tRNA processing</keyword>
<evidence type="ECO:0000256" key="1">
    <source>
        <dbReference type="ARBA" id="ARBA00022679"/>
    </source>
</evidence>
<dbReference type="Gene3D" id="3.30.70.1550">
    <property type="entry name" value="Archaeal tRNA CCA-adding enzyme catalytic domain"/>
    <property type="match status" value="1"/>
</dbReference>
<feature type="domain" description="Polymerase nucleotidyl transferase" evidence="12">
    <location>
        <begin position="49"/>
        <end position="153"/>
    </location>
</feature>
<feature type="binding site" evidence="10">
    <location>
        <position position="130"/>
    </location>
    <ligand>
        <name>Mg(2+)</name>
        <dbReference type="ChEBI" id="CHEBI:18420"/>
    </ligand>
</feature>
<evidence type="ECO:0000256" key="3">
    <source>
        <dbReference type="ARBA" id="ARBA00022695"/>
    </source>
</evidence>
<gene>
    <name evidence="10 15" type="primary">cca</name>
    <name evidence="16" type="ORF">HLASA_0468</name>
    <name evidence="15" type="ORF">HLASF_0471</name>
</gene>
<keyword evidence="4 10" id="KW-0479">Metal-binding</keyword>
<evidence type="ECO:0000259" key="13">
    <source>
        <dbReference type="Pfam" id="PF09249"/>
    </source>
</evidence>
<feature type="binding site" evidence="10">
    <location>
        <position position="79"/>
    </location>
    <ligand>
        <name>Mg(2+)</name>
        <dbReference type="ChEBI" id="CHEBI:18420"/>
    </ligand>
</feature>
<evidence type="ECO:0000313" key="18">
    <source>
        <dbReference type="Proteomes" id="UP000069906"/>
    </source>
</evidence>
<dbReference type="GO" id="GO:0005524">
    <property type="term" value="F:ATP binding"/>
    <property type="evidence" value="ECO:0007669"/>
    <property type="project" value="UniProtKB-UniRule"/>
</dbReference>
<dbReference type="SUPFAM" id="SSF81301">
    <property type="entry name" value="Nucleotidyltransferase"/>
    <property type="match status" value="1"/>
</dbReference>
<feature type="domain" description="tRNA nucleotidyltransferase substrate binding" evidence="13">
    <location>
        <begin position="167"/>
        <end position="276"/>
    </location>
</feature>
<dbReference type="Gene3D" id="3.30.70.590">
    <property type="entry name" value="Poly(A) polymerase predicted RNA binding domain"/>
    <property type="match status" value="1"/>
</dbReference>
<dbReference type="Gene3D" id="1.10.1410.30">
    <property type="entry name" value="CCA tRNA nucleotidyltransferase, domain 2"/>
    <property type="match status" value="1"/>
</dbReference>
<feature type="region of interest" description="Disordered" evidence="11">
    <location>
        <begin position="1"/>
        <end position="36"/>
    </location>
</feature>
<keyword evidence="7 10" id="KW-0067">ATP-binding</keyword>
<dbReference type="NCBIfam" id="TIGR03671">
    <property type="entry name" value="cca_archaeal"/>
    <property type="match status" value="1"/>
</dbReference>
<feature type="binding site" evidence="10">
    <location>
        <position position="182"/>
    </location>
    <ligand>
        <name>ATP</name>
        <dbReference type="ChEBI" id="CHEBI:30616"/>
    </ligand>
</feature>
<organism evidence="15 18">
    <name type="scientific">Halanaeroarchaeum sulfurireducens</name>
    <dbReference type="NCBI Taxonomy" id="1604004"/>
    <lineage>
        <taxon>Archaea</taxon>
        <taxon>Methanobacteriati</taxon>
        <taxon>Methanobacteriota</taxon>
        <taxon>Stenosarchaea group</taxon>
        <taxon>Halobacteria</taxon>
        <taxon>Halobacteriales</taxon>
        <taxon>Halobacteriaceae</taxon>
        <taxon>Halanaeroarchaeum</taxon>
    </lineage>
</organism>
<reference evidence="16 17" key="3">
    <citation type="journal article" date="2016" name="Stand. Genomic Sci.">
        <title>Complete genome sequence of 'Halanaeroarchaeum sulfurireducens' M27-SA2, a sulfur-reducing and acetate-oxidizing haloarchaeon from the deep-sea hypersaline anoxic lake Medee.</title>
        <authorList>
            <person name="Messina E."/>
            <person name="Sorokin D.Y."/>
            <person name="Kublanov I.V."/>
            <person name="Toshchakov S."/>
            <person name="Lopatina A."/>
            <person name="Arcadi E."/>
            <person name="Smedile F."/>
            <person name="La Spada G."/>
            <person name="La Cono V."/>
            <person name="Yakimov M.M."/>
        </authorList>
    </citation>
    <scope>NUCLEOTIDE SEQUENCE [LARGE SCALE GENOMIC DNA]</scope>
    <source>
        <strain evidence="16 17">M27-SA2</strain>
    </source>
</reference>
<feature type="binding site" evidence="10">
    <location>
        <position position="70"/>
    </location>
    <ligand>
        <name>CTP</name>
        <dbReference type="ChEBI" id="CHEBI:37563"/>
    </ligand>
</feature>
<feature type="binding site" evidence="10">
    <location>
        <position position="173"/>
    </location>
    <ligand>
        <name>ATP</name>
        <dbReference type="ChEBI" id="CHEBI:30616"/>
    </ligand>
</feature>
<accession>A0A0F7PC94</accession>
<dbReference type="KEGG" id="hsf:HLASA_0468"/>
<dbReference type="Pfam" id="PF01909">
    <property type="entry name" value="NTP_transf_2"/>
    <property type="match status" value="1"/>
</dbReference>
<dbReference type="InterPro" id="IPR048833">
    <property type="entry name" value="CAA_C"/>
</dbReference>
<keyword evidence="18" id="KW-1185">Reference proteome</keyword>
<dbReference type="EC" id="2.7.7.72" evidence="10"/>
<protein>
    <recommendedName>
        <fullName evidence="10">CCA-adding enzyme</fullName>
        <ecNumber evidence="10">2.7.7.72</ecNumber>
    </recommendedName>
    <alternativeName>
        <fullName evidence="10">CCA tRNA nucleotidyltransferase</fullName>
    </alternativeName>
    <alternativeName>
        <fullName evidence="10">tRNA CCA-pyrophosphorylase</fullName>
    </alternativeName>
    <alternativeName>
        <fullName evidence="10">tRNA adenylyl-/cytidylyl- transferase</fullName>
    </alternativeName>
    <alternativeName>
        <fullName evidence="10">tRNA nucleotidyltransferase</fullName>
    </alternativeName>
    <alternativeName>
        <fullName evidence="10">tRNA-NT</fullName>
    </alternativeName>
</protein>
<dbReference type="AlphaFoldDB" id="A0A0F7PC94"/>
<dbReference type="EMBL" id="CP011564">
    <property type="protein sequence ID" value="ALG81374.1"/>
    <property type="molecule type" value="Genomic_DNA"/>
</dbReference>
<dbReference type="Gene3D" id="3.30.460.10">
    <property type="entry name" value="Beta Polymerase, domain 2"/>
    <property type="match status" value="1"/>
</dbReference>
<dbReference type="KEGG" id="hsu:HLASF_0471"/>
<reference evidence="17" key="2">
    <citation type="submission" date="2015-05" db="EMBL/GenBank/DDBJ databases">
        <title>Complete genome sequence of Halanaeroarchaeum sulfurireducens type strain M27-SA2, a sulfate-reducer haloarchaeon from marine anoxic lake Medee.</title>
        <authorList>
            <person name="Messina E."/>
            <person name="Kublanov I.V."/>
            <person name="Toshchakov S."/>
            <person name="Arcadi E."/>
            <person name="La Spada G."/>
            <person name="La Cono V."/>
            <person name="Yakimov M.M."/>
        </authorList>
    </citation>
    <scope>NUCLEOTIDE SEQUENCE [LARGE SCALE GENOMIC DNA]</scope>
    <source>
        <strain evidence="17">M27-SA2</strain>
    </source>
</reference>
<comment type="function">
    <text evidence="10">Catalyzes the addition and repair of the essential 3'-terminal CCA sequence in tRNAs without using a nucleic acid template. Adds these three nucleotides in the order of C, C, and A to the tRNA nucleotide-73, using CTP and ATP as substrates and producing inorganic pyrophosphate. tRNA 3'-terminal CCA addition is required both for tRNA processing and repair. Also involved in tRNA surveillance by mediating tandem CCA addition to generate a CCACCA at the 3' terminus of unstable tRNAs. While stable tRNAs receive only 3'-terminal CCA, unstable tRNAs are marked with CCACCA and rapidly degraded.</text>
</comment>
<feature type="binding site" evidence="10">
    <location>
        <position position="70"/>
    </location>
    <ligand>
        <name>ATP</name>
        <dbReference type="ChEBI" id="CHEBI:30616"/>
    </ligand>
</feature>
<evidence type="ECO:0000259" key="12">
    <source>
        <dbReference type="Pfam" id="PF01909"/>
    </source>
</evidence>
<feature type="binding site" evidence="10">
    <location>
        <position position="81"/>
    </location>
    <ligand>
        <name>Mg(2+)</name>
        <dbReference type="ChEBI" id="CHEBI:18420"/>
    </ligand>
</feature>
<dbReference type="PANTHER" id="PTHR39643:SF1">
    <property type="entry name" value="CCA-ADDING ENZYME"/>
    <property type="match status" value="1"/>
</dbReference>
<evidence type="ECO:0000313" key="15">
    <source>
        <dbReference type="EMBL" id="AKH96973.1"/>
    </source>
</evidence>
<evidence type="ECO:0000256" key="5">
    <source>
        <dbReference type="ARBA" id="ARBA00022741"/>
    </source>
</evidence>
<keyword evidence="8 10" id="KW-0460">Magnesium</keyword>
<dbReference type="CDD" id="cd05400">
    <property type="entry name" value="NT_2-5OAS_ClassI-CCAase"/>
    <property type="match status" value="1"/>
</dbReference>
<evidence type="ECO:0000256" key="11">
    <source>
        <dbReference type="SAM" id="MobiDB-lite"/>
    </source>
</evidence>
<sequence>MLSPPPRERGHMTGRDLDEVVSTVRQRVTPSEEERRRLQRTADELISEAEAAMDDLGIEADVIQVGSTARGTWVSGDRDIDVFVRFDPDRPRAELERCGLEIGKRVLPDGREEYAEHPYVTGQRDGFDVDLVPCYRVESATEIESAVDRTPFHNEYLAARITADVADDVRLFKQFLKGIRAYGSDLRTRGFSGYLSELLVLEYGGFEAVLDAASDWHPPVRLDPEDHGTTTFDDPLVVIDPTDPERNVAAVVAAENVARLQHHARAFLADPTESRFFAEEPDSLSKRAVRNHLERRDTTPLAVRFQPPDIVEDQLYPQLRRSLDGLHTGLDQHGFEVLRGTVLADTTAVLFVELSVASRPAVERHEGPPVHVGEHAEEFLSKYAETNAYGPFIDADRYVVERERSVTTAREFVEERLFEVSLGAQVETALAEDYDVLTGADVASLAPEFGTELARYFNPTA</sequence>
<dbReference type="GO" id="GO:0042245">
    <property type="term" value="P:RNA repair"/>
    <property type="evidence" value="ECO:0007669"/>
    <property type="project" value="UniProtKB-KW"/>
</dbReference>
<dbReference type="InterPro" id="IPR042090">
    <property type="entry name" value="CCA_tRNA_nucleotrans_2"/>
</dbReference>
<evidence type="ECO:0000313" key="16">
    <source>
        <dbReference type="EMBL" id="ALG81374.1"/>
    </source>
</evidence>
<dbReference type="GO" id="GO:0004810">
    <property type="term" value="F:CCA tRNA nucleotidyltransferase activity"/>
    <property type="evidence" value="ECO:0007669"/>
    <property type="project" value="UniProtKB-UniRule"/>
</dbReference>
<dbReference type="InterPro" id="IPR008229">
    <property type="entry name" value="CCA-adding_arc"/>
</dbReference>
<dbReference type="SUPFAM" id="SSF55003">
    <property type="entry name" value="PAP/Archaeal CCA-adding enzyme, C-terminal domain"/>
    <property type="match status" value="1"/>
</dbReference>
<keyword evidence="6 10" id="KW-0692">RNA repair</keyword>
<feature type="compositionally biased region" description="Basic and acidic residues" evidence="11">
    <location>
        <begin position="1"/>
        <end position="18"/>
    </location>
</feature>
<dbReference type="GO" id="GO:0000049">
    <property type="term" value="F:tRNA binding"/>
    <property type="evidence" value="ECO:0007669"/>
    <property type="project" value="UniProtKB-UniRule"/>
</dbReference>
<dbReference type="Proteomes" id="UP000069906">
    <property type="component" value="Chromosome"/>
</dbReference>
<dbReference type="PATRIC" id="fig|1604004.4.peg.495"/>
<dbReference type="PANTHER" id="PTHR39643">
    <property type="entry name" value="CCA-ADDING ENZYME"/>
    <property type="match status" value="1"/>
</dbReference>
<keyword evidence="1 10" id="KW-0808">Transferase</keyword>
<dbReference type="InterPro" id="IPR011068">
    <property type="entry name" value="NuclTrfase_I-like_C"/>
</dbReference>
<evidence type="ECO:0000256" key="9">
    <source>
        <dbReference type="ARBA" id="ARBA00022884"/>
    </source>
</evidence>
<comment type="cofactor">
    <cofactor evidence="10">
        <name>Mg(2+)</name>
        <dbReference type="ChEBI" id="CHEBI:18420"/>
    </cofactor>
</comment>
<comment type="miscellaneous">
    <text evidence="10">A single active site specifically recognizes both ATP and CTP and is responsible for their addition.</text>
</comment>
<keyword evidence="3 10" id="KW-0548">Nucleotidyltransferase</keyword>
<dbReference type="HAMAP" id="MF_01264">
    <property type="entry name" value="CCA_arch"/>
    <property type="match status" value="1"/>
</dbReference>
<dbReference type="Pfam" id="PF09249">
    <property type="entry name" value="tRNA_NucTransf2"/>
    <property type="match status" value="1"/>
</dbReference>
<dbReference type="GeneID" id="26009835"/>
<feature type="binding site" evidence="10">
    <location>
        <position position="182"/>
    </location>
    <ligand>
        <name>CTP</name>
        <dbReference type="ChEBI" id="CHEBI:37563"/>
    </ligand>
</feature>
<evidence type="ECO:0000256" key="8">
    <source>
        <dbReference type="ARBA" id="ARBA00022842"/>
    </source>
</evidence>
<dbReference type="InterPro" id="IPR002934">
    <property type="entry name" value="Polymerase_NTP_transf_dom"/>
</dbReference>
<dbReference type="STRING" id="1604004.HLASA_0468"/>
<dbReference type="RefSeq" id="WP_050047791.1">
    <property type="nucleotide sequence ID" value="NZ_CP008874.1"/>
</dbReference>
<dbReference type="Proteomes" id="UP000060390">
    <property type="component" value="Chromosome"/>
</dbReference>
<dbReference type="GO" id="GO:0001680">
    <property type="term" value="P:tRNA 3'-terminal CCA addition"/>
    <property type="evidence" value="ECO:0007669"/>
    <property type="project" value="UniProtKB-UniRule"/>
</dbReference>
<dbReference type="HOGENOM" id="CLU_044679_0_0_2"/>
<dbReference type="InterPro" id="IPR015329">
    <property type="entry name" value="tRNA_NucTransf2"/>
</dbReference>
<evidence type="ECO:0000256" key="4">
    <source>
        <dbReference type="ARBA" id="ARBA00022723"/>
    </source>
</evidence>
<dbReference type="PIRSF" id="PIRSF005335">
    <property type="entry name" value="CCA_arch"/>
    <property type="match status" value="1"/>
</dbReference>
<comment type="catalytic activity">
    <reaction evidence="10">
        <text>a tRNA precursor + 2 CTP + ATP = a tRNA with a 3' CCA end + 3 diphosphate</text>
        <dbReference type="Rhea" id="RHEA:14433"/>
        <dbReference type="Rhea" id="RHEA-COMP:10465"/>
        <dbReference type="Rhea" id="RHEA-COMP:10468"/>
        <dbReference type="ChEBI" id="CHEBI:30616"/>
        <dbReference type="ChEBI" id="CHEBI:33019"/>
        <dbReference type="ChEBI" id="CHEBI:37563"/>
        <dbReference type="ChEBI" id="CHEBI:74896"/>
        <dbReference type="ChEBI" id="CHEBI:83071"/>
        <dbReference type="EC" id="2.7.7.72"/>
    </reaction>
</comment>